<dbReference type="RefSeq" id="WP_151044413.1">
    <property type="nucleotide sequence ID" value="NZ_VZOT01000005.1"/>
</dbReference>
<comment type="similarity">
    <text evidence="1">Belongs to the LysR transcriptional regulatory family.</text>
</comment>
<evidence type="ECO:0000256" key="4">
    <source>
        <dbReference type="ARBA" id="ARBA00023163"/>
    </source>
</evidence>
<dbReference type="Gene3D" id="1.10.10.10">
    <property type="entry name" value="Winged helix-like DNA-binding domain superfamily/Winged helix DNA-binding domain"/>
    <property type="match status" value="1"/>
</dbReference>
<keyword evidence="2" id="KW-0805">Transcription regulation</keyword>
<gene>
    <name evidence="6" type="ORF">F7P80_09850</name>
</gene>
<sequence>MHPEDFRFLDLNLLRVFDTVMSEGSLTRAADKLSLTQPAVSNAMRRLRDALGDELLVRHGHGVQPTPRAMVLWPVVREALGALQQSLAPEAFDPATASLTLVLAMADATASTLMPNLVPILEQEAPALTVRVLPLTTRDPRSMLDSKTADMAVGHFPAVLTDLTARAQAGTLVVHEHRRLYDGEYVAVMRKGHPLALMPLTPLTLEHYCAARHLLVSFSGRAYGFIDEALAALGRERHIALTVNQYTTAARVVSQSDLITVLPRHFVPITGIQHLLQVHPLPLEVPAVRVDALWHKRGPNRAAYDWLLQALNRATLKAFSH</sequence>
<dbReference type="PROSITE" id="PS50931">
    <property type="entry name" value="HTH_LYSR"/>
    <property type="match status" value="1"/>
</dbReference>
<feature type="domain" description="HTH lysR-type" evidence="5">
    <location>
        <begin position="9"/>
        <end position="66"/>
    </location>
</feature>
<protein>
    <submittedName>
        <fullName evidence="6">LysR family transcriptional regulator</fullName>
    </submittedName>
</protein>
<dbReference type="InterPro" id="IPR050389">
    <property type="entry name" value="LysR-type_TF"/>
</dbReference>
<evidence type="ECO:0000256" key="3">
    <source>
        <dbReference type="ARBA" id="ARBA00023125"/>
    </source>
</evidence>
<dbReference type="InterPro" id="IPR036388">
    <property type="entry name" value="WH-like_DNA-bd_sf"/>
</dbReference>
<dbReference type="PANTHER" id="PTHR30118:SF6">
    <property type="entry name" value="HTH-TYPE TRANSCRIPTIONAL REGULATOR LEUO"/>
    <property type="match status" value="1"/>
</dbReference>
<dbReference type="AlphaFoldDB" id="A0A6A1R2A2"/>
<dbReference type="SUPFAM" id="SSF46785">
    <property type="entry name" value="Winged helix' DNA-binding domain"/>
    <property type="match status" value="1"/>
</dbReference>
<keyword evidence="4" id="KW-0804">Transcription</keyword>
<dbReference type="Gene3D" id="3.40.190.10">
    <property type="entry name" value="Periplasmic binding protein-like II"/>
    <property type="match status" value="2"/>
</dbReference>
<keyword evidence="3" id="KW-0238">DNA-binding</keyword>
<proteinExistence type="inferred from homology"/>
<comment type="caution">
    <text evidence="6">The sequence shown here is derived from an EMBL/GenBank/DDBJ whole genome shotgun (WGS) entry which is preliminary data.</text>
</comment>
<dbReference type="Pfam" id="PF03466">
    <property type="entry name" value="LysR_substrate"/>
    <property type="match status" value="1"/>
</dbReference>
<evidence type="ECO:0000256" key="1">
    <source>
        <dbReference type="ARBA" id="ARBA00009437"/>
    </source>
</evidence>
<evidence type="ECO:0000256" key="2">
    <source>
        <dbReference type="ARBA" id="ARBA00023015"/>
    </source>
</evidence>
<accession>A0A6A1R2A2</accession>
<dbReference type="InterPro" id="IPR000847">
    <property type="entry name" value="LysR_HTH_N"/>
</dbReference>
<dbReference type="SUPFAM" id="SSF53850">
    <property type="entry name" value="Periplasmic binding protein-like II"/>
    <property type="match status" value="1"/>
</dbReference>
<evidence type="ECO:0000259" key="5">
    <source>
        <dbReference type="PROSITE" id="PS50931"/>
    </source>
</evidence>
<dbReference type="EMBL" id="VZOT01000005">
    <property type="protein sequence ID" value="KAB0586657.1"/>
    <property type="molecule type" value="Genomic_DNA"/>
</dbReference>
<organism evidence="6">
    <name type="scientific">Comamonas kerstersii</name>
    <dbReference type="NCBI Taxonomy" id="225992"/>
    <lineage>
        <taxon>Bacteria</taxon>
        <taxon>Pseudomonadati</taxon>
        <taxon>Pseudomonadota</taxon>
        <taxon>Betaproteobacteria</taxon>
        <taxon>Burkholderiales</taxon>
        <taxon>Comamonadaceae</taxon>
        <taxon>Comamonas</taxon>
    </lineage>
</organism>
<dbReference type="GO" id="GO:0003700">
    <property type="term" value="F:DNA-binding transcription factor activity"/>
    <property type="evidence" value="ECO:0007669"/>
    <property type="project" value="InterPro"/>
</dbReference>
<dbReference type="CDD" id="cd08417">
    <property type="entry name" value="PBP2_Nitroaromatics_like"/>
    <property type="match status" value="1"/>
</dbReference>
<dbReference type="InterPro" id="IPR037402">
    <property type="entry name" value="YidZ_PBP2"/>
</dbReference>
<dbReference type="PRINTS" id="PR00039">
    <property type="entry name" value="HTHLYSR"/>
</dbReference>
<dbReference type="InterPro" id="IPR005119">
    <property type="entry name" value="LysR_subst-bd"/>
</dbReference>
<reference evidence="6" key="1">
    <citation type="submission" date="2019-09" db="EMBL/GenBank/DDBJ databases">
        <title>Draft genome sequences of 48 bacterial type strains from the CCUG.</title>
        <authorList>
            <person name="Tunovic T."/>
            <person name="Pineiro-Iglesias B."/>
            <person name="Unosson C."/>
            <person name="Inganas E."/>
            <person name="Ohlen M."/>
            <person name="Cardew S."/>
            <person name="Jensie-Markopoulos S."/>
            <person name="Salva-Serra F."/>
            <person name="Jaen-Luchoro D."/>
            <person name="Karlsson R."/>
            <person name="Svensson-Stadler L."/>
            <person name="Chun J."/>
            <person name="Moore E."/>
        </authorList>
    </citation>
    <scope>NUCLEOTIDE SEQUENCE</scope>
    <source>
        <strain evidence="6">CCUG 15333</strain>
    </source>
</reference>
<dbReference type="GO" id="GO:0003677">
    <property type="term" value="F:DNA binding"/>
    <property type="evidence" value="ECO:0007669"/>
    <property type="project" value="UniProtKB-KW"/>
</dbReference>
<name>A0A6A1R2A2_9BURK</name>
<dbReference type="InterPro" id="IPR036390">
    <property type="entry name" value="WH_DNA-bd_sf"/>
</dbReference>
<dbReference type="PANTHER" id="PTHR30118">
    <property type="entry name" value="HTH-TYPE TRANSCRIPTIONAL REGULATOR LEUO-RELATED"/>
    <property type="match status" value="1"/>
</dbReference>
<dbReference type="Pfam" id="PF00126">
    <property type="entry name" value="HTH_1"/>
    <property type="match status" value="1"/>
</dbReference>
<evidence type="ECO:0000313" key="6">
    <source>
        <dbReference type="EMBL" id="KAB0586657.1"/>
    </source>
</evidence>